<dbReference type="CDD" id="cd10439">
    <property type="entry name" value="GIY-YIG_COG3410"/>
    <property type="match status" value="1"/>
</dbReference>
<dbReference type="InterPro" id="IPR018647">
    <property type="entry name" value="SLFN_3-like_DNA/RNA_helicase"/>
</dbReference>
<organism evidence="2 3">
    <name type="scientific">Loigolactobacillus bifermentans DSM 20003</name>
    <dbReference type="NCBI Taxonomy" id="1423726"/>
    <lineage>
        <taxon>Bacteria</taxon>
        <taxon>Bacillati</taxon>
        <taxon>Bacillota</taxon>
        <taxon>Bacilli</taxon>
        <taxon>Lactobacillales</taxon>
        <taxon>Lactobacillaceae</taxon>
        <taxon>Loigolactobacillus</taxon>
    </lineage>
</organism>
<dbReference type="SUPFAM" id="SSF82771">
    <property type="entry name" value="GIY-YIG endonuclease"/>
    <property type="match status" value="1"/>
</dbReference>
<dbReference type="Proteomes" id="UP000051461">
    <property type="component" value="Unassembled WGS sequence"/>
</dbReference>
<dbReference type="SUPFAM" id="SSF52540">
    <property type="entry name" value="P-loop containing nucleoside triphosphate hydrolases"/>
    <property type="match status" value="1"/>
</dbReference>
<dbReference type="PROSITE" id="PS50164">
    <property type="entry name" value="GIY_YIG"/>
    <property type="match status" value="1"/>
</dbReference>
<name>A0A0R1GRP6_9LACO</name>
<dbReference type="Gene3D" id="3.40.50.300">
    <property type="entry name" value="P-loop containing nucleotide triphosphate hydrolases"/>
    <property type="match status" value="1"/>
</dbReference>
<reference evidence="2 3" key="1">
    <citation type="journal article" date="2015" name="Genome Announc.">
        <title>Expanding the biotechnology potential of lactobacilli through comparative genomics of 213 strains and associated genera.</title>
        <authorList>
            <person name="Sun Z."/>
            <person name="Harris H.M."/>
            <person name="McCann A."/>
            <person name="Guo C."/>
            <person name="Argimon S."/>
            <person name="Zhang W."/>
            <person name="Yang X."/>
            <person name="Jeffery I.B."/>
            <person name="Cooney J.C."/>
            <person name="Kagawa T.F."/>
            <person name="Liu W."/>
            <person name="Song Y."/>
            <person name="Salvetti E."/>
            <person name="Wrobel A."/>
            <person name="Rasinkangas P."/>
            <person name="Parkhill J."/>
            <person name="Rea M.C."/>
            <person name="O'Sullivan O."/>
            <person name="Ritari J."/>
            <person name="Douillard F.P."/>
            <person name="Paul Ross R."/>
            <person name="Yang R."/>
            <person name="Briner A.E."/>
            <person name="Felis G.E."/>
            <person name="de Vos W.M."/>
            <person name="Barrangou R."/>
            <person name="Klaenhammer T.R."/>
            <person name="Caufield P.W."/>
            <person name="Cui Y."/>
            <person name="Zhang H."/>
            <person name="O'Toole P.W."/>
        </authorList>
    </citation>
    <scope>NUCLEOTIDE SEQUENCE [LARGE SCALE GENOMIC DNA]</scope>
    <source>
        <strain evidence="2 3">DSM 20003</strain>
    </source>
</reference>
<dbReference type="PATRIC" id="fig|1423726.3.peg.574"/>
<accession>A0A0R1GRP6</accession>
<dbReference type="OrthoDB" id="3193269at2"/>
<dbReference type="InterPro" id="IPR035901">
    <property type="entry name" value="GIY-YIG_endonuc_sf"/>
</dbReference>
<evidence type="ECO:0000259" key="1">
    <source>
        <dbReference type="PROSITE" id="PS50164"/>
    </source>
</evidence>
<dbReference type="Pfam" id="PF01541">
    <property type="entry name" value="GIY-YIG"/>
    <property type="match status" value="1"/>
</dbReference>
<protein>
    <recommendedName>
        <fullName evidence="1">GIY-YIG domain-containing protein</fullName>
    </recommendedName>
</protein>
<dbReference type="Pfam" id="PF09848">
    <property type="entry name" value="SLFN-g3_helicase"/>
    <property type="match status" value="1"/>
</dbReference>
<evidence type="ECO:0000313" key="3">
    <source>
        <dbReference type="Proteomes" id="UP000051461"/>
    </source>
</evidence>
<keyword evidence="3" id="KW-1185">Reference proteome</keyword>
<sequence>MTQTQDVAAPIVKQIDYHSAVADQLQQGPESEQQFLLTYPTVYVIEDEAAVYVGETNNIQNRTAQHLNEDPKKREDWQAFKNHQNVNMIVIGHEHFNKSLTLDVENQLMLYLSGNEYLGHLLLNNRRENPQGAYYPVEEKDAIFGKVWDKLHQINATIFPLEQIIKNTALYKASPFHRLTDEQLTARDQIFTRVMTALQKQTQGQLILIQGEAGSGKTVLLSTLFVELLGQLTKQGQFRDDDATRPLLSAYLLINHDQQLKVYQQIMTTLRLFKVKDLPKKQAERVTKPTHFIYSHDPKEPVDVVLVDESHLLWTQGKQSYKGDNQLFDLLKRARVVIAVFDQHQVLRSNGYWEPKTLQKIQALAQQDDNLITLKNQLRIKAGPATVKWLKQLTHEQLVTPMPAQDQDDFDLKVFASPQAMYEAIKRKATHQEAGLSRVLATFDWAYNQKAPADRPYWTVKTADFEQPWNLQLKYDGADHKQINQLAWAEQPQTIDEVGSTYTIQGFDLNYTGVIIGPSVEYRNGKIQFNPDKSSNRQAIMKRTFADKSKNDVSAELLQNELNVLLTRGVHGLYLYAVDPELQRALLQAQVAGQVELKVAEDDGEYRE</sequence>
<proteinExistence type="predicted"/>
<dbReference type="EMBL" id="AZDA01000091">
    <property type="protein sequence ID" value="KRK34545.1"/>
    <property type="molecule type" value="Genomic_DNA"/>
</dbReference>
<feature type="domain" description="GIY-YIG" evidence="1">
    <location>
        <begin position="38"/>
        <end position="119"/>
    </location>
</feature>
<dbReference type="InterPro" id="IPR000305">
    <property type="entry name" value="GIY-YIG_endonuc"/>
</dbReference>
<dbReference type="AlphaFoldDB" id="A0A0R1GRP6"/>
<gene>
    <name evidence="2" type="ORF">FC07_GL000559</name>
</gene>
<dbReference type="STRING" id="1423726.FC07_GL000559"/>
<dbReference type="RefSeq" id="WP_057904987.1">
    <property type="nucleotide sequence ID" value="NZ_AZDA01000091.1"/>
</dbReference>
<dbReference type="InterPro" id="IPR027417">
    <property type="entry name" value="P-loop_NTPase"/>
</dbReference>
<evidence type="ECO:0000313" key="2">
    <source>
        <dbReference type="EMBL" id="KRK34545.1"/>
    </source>
</evidence>
<comment type="caution">
    <text evidence="2">The sequence shown here is derived from an EMBL/GenBank/DDBJ whole genome shotgun (WGS) entry which is preliminary data.</text>
</comment>